<comment type="caution">
    <text evidence="2">The sequence shown here is derived from an EMBL/GenBank/DDBJ whole genome shotgun (WGS) entry which is preliminary data.</text>
</comment>
<proteinExistence type="predicted"/>
<dbReference type="EMBL" id="RXTL01000019">
    <property type="protein sequence ID" value="RTS46215.1"/>
    <property type="molecule type" value="Genomic_DNA"/>
</dbReference>
<evidence type="ECO:0000313" key="3">
    <source>
        <dbReference type="Proteomes" id="UP000276985"/>
    </source>
</evidence>
<dbReference type="AlphaFoldDB" id="A0ABD7K2B9"/>
<accession>A0ABD7K2B9</accession>
<keyword evidence="1" id="KW-1133">Transmembrane helix</keyword>
<dbReference type="Proteomes" id="UP000276985">
    <property type="component" value="Unassembled WGS sequence"/>
</dbReference>
<gene>
    <name evidence="2" type="ORF">DY940_13675</name>
</gene>
<evidence type="ECO:0000313" key="2">
    <source>
        <dbReference type="EMBL" id="RTS46215.1"/>
    </source>
</evidence>
<protein>
    <submittedName>
        <fullName evidence="2">Uncharacterized protein</fullName>
    </submittedName>
</protein>
<reference evidence="2 3" key="1">
    <citation type="submission" date="2018-12" db="EMBL/GenBank/DDBJ databases">
        <title>Pseudomonas aeruginosa Diversity Panel.</title>
        <authorList>
            <person name="Snesrud E."/>
            <person name="Mcgann P."/>
        </authorList>
    </citation>
    <scope>NUCLEOTIDE SEQUENCE [LARGE SCALE GENOMIC DNA]</scope>
    <source>
        <strain evidence="2 3">MRSN6241</strain>
    </source>
</reference>
<feature type="transmembrane region" description="Helical" evidence="1">
    <location>
        <begin position="12"/>
        <end position="31"/>
    </location>
</feature>
<sequence>MSKYAGTENQAPVFILFFGFSGRFISWEYLAGARWITMRAQVKGRLLACLSDFPKGVANTF</sequence>
<organism evidence="2 3">
    <name type="scientific">Pseudomonas aeruginosa</name>
    <dbReference type="NCBI Taxonomy" id="287"/>
    <lineage>
        <taxon>Bacteria</taxon>
        <taxon>Pseudomonadati</taxon>
        <taxon>Pseudomonadota</taxon>
        <taxon>Gammaproteobacteria</taxon>
        <taxon>Pseudomonadales</taxon>
        <taxon>Pseudomonadaceae</taxon>
        <taxon>Pseudomonas</taxon>
    </lineage>
</organism>
<name>A0ABD7K2B9_PSEAI</name>
<dbReference type="RefSeq" id="WP_126593888.1">
    <property type="nucleotide sequence ID" value="NZ_JAOYTE010000021.1"/>
</dbReference>
<keyword evidence="1" id="KW-0472">Membrane</keyword>
<keyword evidence="1" id="KW-0812">Transmembrane</keyword>
<evidence type="ECO:0000256" key="1">
    <source>
        <dbReference type="SAM" id="Phobius"/>
    </source>
</evidence>